<evidence type="ECO:0000313" key="7">
    <source>
        <dbReference type="EMBL" id="NYG35066.1"/>
    </source>
</evidence>
<sequence>MLLDLASLLAAVVLAAAGGEAFLRGVLGLAAWWRLPTMLVATTLAAFATSSPELTVTTLAALDGQPAIGLGDALGSNVANMALIMGLALVFGDVPAQWPPLRRDALLALLVPLLTGLLLLDGELSRLDGLLLLGLFAGWLALVARQAVRYRQSLPAPEALEPAVRPVRFWSWLLGGLIGLLVAGRLFVSGASGLAAALGMQGYVIGVTLVALGTSLPELVTTLLSRWRGEDDMGLGTLLGSNLFNGMVIVGTAAVIHPIRIPFATVSGVLWIGVLALLLMLPVRGRIPRVRGLLLLSVYAVHIARSLSA</sequence>
<keyword evidence="8" id="KW-1185">Reference proteome</keyword>
<evidence type="ECO:0000256" key="2">
    <source>
        <dbReference type="ARBA" id="ARBA00022692"/>
    </source>
</evidence>
<name>A0A7Y9U8W7_9BURK</name>
<feature type="domain" description="Sodium/calcium exchanger membrane region" evidence="6">
    <location>
        <begin position="170"/>
        <end position="304"/>
    </location>
</feature>
<dbReference type="InterPro" id="IPR044880">
    <property type="entry name" value="NCX_ion-bd_dom_sf"/>
</dbReference>
<proteinExistence type="predicted"/>
<dbReference type="Gene3D" id="1.20.1420.30">
    <property type="entry name" value="NCX, central ion-binding region"/>
    <property type="match status" value="1"/>
</dbReference>
<keyword evidence="2 5" id="KW-0812">Transmembrane</keyword>
<dbReference type="AlphaFoldDB" id="A0A7Y9U8W7"/>
<dbReference type="Pfam" id="PF01699">
    <property type="entry name" value="Na_Ca_ex"/>
    <property type="match status" value="2"/>
</dbReference>
<keyword evidence="4 5" id="KW-0472">Membrane</keyword>
<dbReference type="InterPro" id="IPR004481">
    <property type="entry name" value="K/Na/Ca-exchanger"/>
</dbReference>
<feature type="transmembrane region" description="Helical" evidence="5">
    <location>
        <begin position="235"/>
        <end position="255"/>
    </location>
</feature>
<dbReference type="GO" id="GO:0005886">
    <property type="term" value="C:plasma membrane"/>
    <property type="evidence" value="ECO:0007669"/>
    <property type="project" value="TreeGrafter"/>
</dbReference>
<dbReference type="RefSeq" id="WP_179635624.1">
    <property type="nucleotide sequence ID" value="NZ_JACCFH010000001.1"/>
</dbReference>
<evidence type="ECO:0000256" key="3">
    <source>
        <dbReference type="ARBA" id="ARBA00022989"/>
    </source>
</evidence>
<evidence type="ECO:0000256" key="5">
    <source>
        <dbReference type="SAM" id="Phobius"/>
    </source>
</evidence>
<evidence type="ECO:0000259" key="6">
    <source>
        <dbReference type="Pfam" id="PF01699"/>
    </source>
</evidence>
<gene>
    <name evidence="7" type="ORF">BDD16_004052</name>
</gene>
<dbReference type="Proteomes" id="UP000518288">
    <property type="component" value="Unassembled WGS sequence"/>
</dbReference>
<evidence type="ECO:0000256" key="1">
    <source>
        <dbReference type="ARBA" id="ARBA00004141"/>
    </source>
</evidence>
<reference evidence="7 8" key="1">
    <citation type="submission" date="2020-07" db="EMBL/GenBank/DDBJ databases">
        <title>Genomic Encyclopedia of Archaeal and Bacterial Type Strains, Phase II (KMG-II): from individual species to whole genera.</title>
        <authorList>
            <person name="Goeker M."/>
        </authorList>
    </citation>
    <scope>NUCLEOTIDE SEQUENCE [LARGE SCALE GENOMIC DNA]</scope>
    <source>
        <strain evidence="7 8">DSM 21226</strain>
    </source>
</reference>
<comment type="subcellular location">
    <subcellularLocation>
        <location evidence="1">Membrane</location>
        <topology evidence="1">Multi-pass membrane protein</topology>
    </subcellularLocation>
</comment>
<dbReference type="GO" id="GO:0006874">
    <property type="term" value="P:intracellular calcium ion homeostasis"/>
    <property type="evidence" value="ECO:0007669"/>
    <property type="project" value="TreeGrafter"/>
</dbReference>
<feature type="transmembrane region" description="Helical" evidence="5">
    <location>
        <begin position="169"/>
        <end position="188"/>
    </location>
</feature>
<feature type="transmembrane region" description="Helical" evidence="5">
    <location>
        <begin position="130"/>
        <end position="148"/>
    </location>
</feature>
<organism evidence="7 8">
    <name type="scientific">Sphaerotilus montanus</name>
    <dbReference type="NCBI Taxonomy" id="522889"/>
    <lineage>
        <taxon>Bacteria</taxon>
        <taxon>Pseudomonadati</taxon>
        <taxon>Pseudomonadota</taxon>
        <taxon>Betaproteobacteria</taxon>
        <taxon>Burkholderiales</taxon>
        <taxon>Sphaerotilaceae</taxon>
        <taxon>Sphaerotilus</taxon>
    </lineage>
</organism>
<dbReference type="PANTHER" id="PTHR10846:SF8">
    <property type="entry name" value="INNER MEMBRANE PROTEIN YRBG"/>
    <property type="match status" value="1"/>
</dbReference>
<feature type="domain" description="Sodium/calcium exchanger membrane region" evidence="6">
    <location>
        <begin position="6"/>
        <end position="143"/>
    </location>
</feature>
<dbReference type="GO" id="GO:0008273">
    <property type="term" value="F:calcium, potassium:sodium antiporter activity"/>
    <property type="evidence" value="ECO:0007669"/>
    <property type="project" value="TreeGrafter"/>
</dbReference>
<dbReference type="InterPro" id="IPR004837">
    <property type="entry name" value="NaCa_Exmemb"/>
</dbReference>
<dbReference type="PANTHER" id="PTHR10846">
    <property type="entry name" value="SODIUM/POTASSIUM/CALCIUM EXCHANGER"/>
    <property type="match status" value="1"/>
</dbReference>
<accession>A0A7Y9U8W7</accession>
<protein>
    <submittedName>
        <fullName evidence="7">Cation:H+ antiporter</fullName>
    </submittedName>
</protein>
<evidence type="ECO:0000256" key="4">
    <source>
        <dbReference type="ARBA" id="ARBA00023136"/>
    </source>
</evidence>
<dbReference type="EMBL" id="JACCFH010000001">
    <property type="protein sequence ID" value="NYG35066.1"/>
    <property type="molecule type" value="Genomic_DNA"/>
</dbReference>
<feature type="transmembrane region" description="Helical" evidence="5">
    <location>
        <begin position="194"/>
        <end position="214"/>
    </location>
</feature>
<comment type="caution">
    <text evidence="7">The sequence shown here is derived from an EMBL/GenBank/DDBJ whole genome shotgun (WGS) entry which is preliminary data.</text>
</comment>
<keyword evidence="3 5" id="KW-1133">Transmembrane helix</keyword>
<feature type="transmembrane region" description="Helical" evidence="5">
    <location>
        <begin position="106"/>
        <end position="124"/>
    </location>
</feature>
<dbReference type="GO" id="GO:0005262">
    <property type="term" value="F:calcium channel activity"/>
    <property type="evidence" value="ECO:0007669"/>
    <property type="project" value="TreeGrafter"/>
</dbReference>
<feature type="transmembrane region" description="Helical" evidence="5">
    <location>
        <begin position="261"/>
        <end position="281"/>
    </location>
</feature>
<evidence type="ECO:0000313" key="8">
    <source>
        <dbReference type="Proteomes" id="UP000518288"/>
    </source>
</evidence>
<feature type="transmembrane region" description="Helical" evidence="5">
    <location>
        <begin position="74"/>
        <end position="94"/>
    </location>
</feature>